<keyword evidence="2" id="KW-0472">Membrane</keyword>
<keyword evidence="2" id="KW-0812">Transmembrane</keyword>
<feature type="domain" description="UBC core" evidence="3">
    <location>
        <begin position="20"/>
        <end position="171"/>
    </location>
</feature>
<keyword evidence="2" id="KW-1133">Transmembrane helix</keyword>
<reference evidence="5" key="1">
    <citation type="journal article" date="2020" name="Plant J.">
        <title>Transposons played a major role in the diversification between the closely related almond and peach genomes: results from the almond genome sequence.</title>
        <authorList>
            <person name="Alioto T."/>
            <person name="Alexiou K.G."/>
            <person name="Bardil A."/>
            <person name="Barteri F."/>
            <person name="Castanera R."/>
            <person name="Cruz F."/>
            <person name="Dhingra A."/>
            <person name="Duval H."/>
            <person name="Fernandez I Marti A."/>
            <person name="Frias L."/>
            <person name="Galan B."/>
            <person name="Garcia J.L."/>
            <person name="Howad W."/>
            <person name="Gomez-Garrido J."/>
            <person name="Gut M."/>
            <person name="Julca I."/>
            <person name="Morata J."/>
            <person name="Puigdomenech P."/>
            <person name="Ribeca P."/>
            <person name="Rubio Cabetas M.J."/>
            <person name="Vlasova A."/>
            <person name="Wirthensohn M."/>
            <person name="Garcia-Mas J."/>
            <person name="Gabaldon T."/>
            <person name="Casacuberta J.M."/>
            <person name="Arus P."/>
        </authorList>
    </citation>
    <scope>NUCLEOTIDE SEQUENCE [LARGE SCALE GENOMIC DNA]</scope>
    <source>
        <strain evidence="5">cv. Texas</strain>
    </source>
</reference>
<dbReference type="Pfam" id="PF00179">
    <property type="entry name" value="UQ_con"/>
    <property type="match status" value="2"/>
</dbReference>
<dbReference type="SUPFAM" id="SSF54495">
    <property type="entry name" value="UBC-like"/>
    <property type="match status" value="2"/>
</dbReference>
<protein>
    <submittedName>
        <fullName evidence="4">PREDICTED: ubiquitin-conjugating enzyme</fullName>
    </submittedName>
</protein>
<evidence type="ECO:0000256" key="1">
    <source>
        <dbReference type="SAM" id="MobiDB-lite"/>
    </source>
</evidence>
<dbReference type="EMBL" id="CABIKO010000001">
    <property type="protein sequence ID" value="VVA10017.1"/>
    <property type="molecule type" value="Genomic_DNA"/>
</dbReference>
<dbReference type="Proteomes" id="UP000327085">
    <property type="component" value="Chromosome 7"/>
</dbReference>
<dbReference type="AlphaFoldDB" id="A0A5E4E2P8"/>
<dbReference type="PROSITE" id="PS50127">
    <property type="entry name" value="UBC_2"/>
    <property type="match status" value="2"/>
</dbReference>
<evidence type="ECO:0000259" key="3">
    <source>
        <dbReference type="PROSITE" id="PS50127"/>
    </source>
</evidence>
<organism evidence="4 5">
    <name type="scientific">Prunus dulcis</name>
    <name type="common">Almond</name>
    <name type="synonym">Amygdalus dulcis</name>
    <dbReference type="NCBI Taxonomy" id="3755"/>
    <lineage>
        <taxon>Eukaryota</taxon>
        <taxon>Viridiplantae</taxon>
        <taxon>Streptophyta</taxon>
        <taxon>Embryophyta</taxon>
        <taxon>Tracheophyta</taxon>
        <taxon>Spermatophyta</taxon>
        <taxon>Magnoliopsida</taxon>
        <taxon>eudicotyledons</taxon>
        <taxon>Gunneridae</taxon>
        <taxon>Pentapetalae</taxon>
        <taxon>rosids</taxon>
        <taxon>fabids</taxon>
        <taxon>Rosales</taxon>
        <taxon>Rosaceae</taxon>
        <taxon>Amygdaloideae</taxon>
        <taxon>Amygdaleae</taxon>
        <taxon>Prunus</taxon>
    </lineage>
</organism>
<gene>
    <name evidence="4" type="ORF">ALMOND_2B031910</name>
</gene>
<proteinExistence type="predicted"/>
<dbReference type="InParanoid" id="A0A5E4E2P8"/>
<evidence type="ECO:0000256" key="2">
    <source>
        <dbReference type="SAM" id="Phobius"/>
    </source>
</evidence>
<dbReference type="SMART" id="SM00212">
    <property type="entry name" value="UBCc"/>
    <property type="match status" value="2"/>
</dbReference>
<feature type="domain" description="UBC core" evidence="3">
    <location>
        <begin position="225"/>
        <end position="382"/>
    </location>
</feature>
<feature type="transmembrane region" description="Helical" evidence="2">
    <location>
        <begin position="445"/>
        <end position="465"/>
    </location>
</feature>
<dbReference type="InterPro" id="IPR050113">
    <property type="entry name" value="Ub_conjugating_enzyme"/>
</dbReference>
<name>A0A5E4E2P8_PRUDU</name>
<evidence type="ECO:0000313" key="5">
    <source>
        <dbReference type="Proteomes" id="UP000327085"/>
    </source>
</evidence>
<dbReference type="Gramene" id="VVA10017">
    <property type="protein sequence ID" value="VVA10017"/>
    <property type="gene ID" value="Prudul26B031910"/>
</dbReference>
<dbReference type="InterPro" id="IPR000608">
    <property type="entry name" value="UBC"/>
</dbReference>
<dbReference type="PANTHER" id="PTHR24067">
    <property type="entry name" value="UBIQUITIN-CONJUGATING ENZYME E2"/>
    <property type="match status" value="1"/>
</dbReference>
<dbReference type="InterPro" id="IPR016135">
    <property type="entry name" value="UBQ-conjugating_enzyme/RWD"/>
</dbReference>
<dbReference type="Gene3D" id="3.10.110.10">
    <property type="entry name" value="Ubiquitin Conjugating Enzyme"/>
    <property type="match status" value="2"/>
</dbReference>
<sequence length="470" mass="53739">MDRVVWTQIEQNQMELDRYRSLKRILEEFYQMQSNPSDDFKCCLLERNPYEWQFGIRGPSGTELEGGIYHGRIQFPEKYPSKPPSFTLLTENGCFKTQNQIGIRRLNDWQPSWRVRDGLLALIDEMHTYPDGELDSVEYNREERPDLAIKSRAAAPKYGTAERQKVIDEIHEYLLSKSPPVPVPQVRRTTNVPCQEEVVVDRVGSTQMELDRSVIVEDKSNIQNSGEKRILEEYNEIESNPSNDFKCLKLDWNPYEWQFAIRGPSGTEFEGGIYHGVVQFSEGYPSKPPSIMFLTKNGRFKIQTDISARLLSNWQSPRIVRNALLALIEEMPTYPDGDGELDSVKYNKNIMRKLAIKSRTAAPKYGTSERQKVIDAIHEYMLSKAPPVPQLQPSSLSQNGAEGKHGRGTGSVFNNITGNKVHATNGRVRFLRSMNEPPEPMLANIYGLLLVVLLFLLFLSIHGILSGRKR</sequence>
<evidence type="ECO:0000313" key="4">
    <source>
        <dbReference type="EMBL" id="VVA10017.1"/>
    </source>
</evidence>
<feature type="region of interest" description="Disordered" evidence="1">
    <location>
        <begin position="386"/>
        <end position="416"/>
    </location>
</feature>
<accession>A0A5E4E2P8</accession>